<evidence type="ECO:0000313" key="11">
    <source>
        <dbReference type="Proteomes" id="UP000589520"/>
    </source>
</evidence>
<keyword evidence="7" id="KW-0998">Cell outer membrane</keyword>
<keyword evidence="5" id="KW-0812">Transmembrane</keyword>
<keyword evidence="6" id="KW-0472">Membrane</keyword>
<dbReference type="PANTHER" id="PTHR30026:SF20">
    <property type="entry name" value="OUTER MEMBRANE PROTEIN TOLC"/>
    <property type="match status" value="1"/>
</dbReference>
<keyword evidence="11" id="KW-1185">Reference proteome</keyword>
<comment type="subcellular location">
    <subcellularLocation>
        <location evidence="1">Cell outer membrane</location>
    </subcellularLocation>
</comment>
<feature type="compositionally biased region" description="Polar residues" evidence="8">
    <location>
        <begin position="374"/>
        <end position="383"/>
    </location>
</feature>
<feature type="signal peptide" evidence="9">
    <location>
        <begin position="1"/>
        <end position="23"/>
    </location>
</feature>
<accession>A0A7Y9PHJ7</accession>
<dbReference type="GO" id="GO:0015562">
    <property type="term" value="F:efflux transmembrane transporter activity"/>
    <property type="evidence" value="ECO:0007669"/>
    <property type="project" value="InterPro"/>
</dbReference>
<evidence type="ECO:0000256" key="9">
    <source>
        <dbReference type="SAM" id="SignalP"/>
    </source>
</evidence>
<dbReference type="AlphaFoldDB" id="A0A7Y9PHJ7"/>
<evidence type="ECO:0000256" key="4">
    <source>
        <dbReference type="ARBA" id="ARBA00022452"/>
    </source>
</evidence>
<dbReference type="InterPro" id="IPR003423">
    <property type="entry name" value="OMP_efflux"/>
</dbReference>
<dbReference type="SUPFAM" id="SSF56954">
    <property type="entry name" value="Outer membrane efflux proteins (OEP)"/>
    <property type="match status" value="1"/>
</dbReference>
<evidence type="ECO:0000256" key="7">
    <source>
        <dbReference type="ARBA" id="ARBA00023237"/>
    </source>
</evidence>
<evidence type="ECO:0000256" key="1">
    <source>
        <dbReference type="ARBA" id="ARBA00004442"/>
    </source>
</evidence>
<keyword evidence="3" id="KW-0813">Transport</keyword>
<comment type="similarity">
    <text evidence="2">Belongs to the outer membrane factor (OMF) (TC 1.B.17) family.</text>
</comment>
<dbReference type="RefSeq" id="WP_179490823.1">
    <property type="nucleotide sequence ID" value="NZ_JACCCW010000002.1"/>
</dbReference>
<feature type="region of interest" description="Disordered" evidence="8">
    <location>
        <begin position="374"/>
        <end position="393"/>
    </location>
</feature>
<keyword evidence="9" id="KW-0732">Signal</keyword>
<dbReference type="Gene3D" id="1.20.1600.10">
    <property type="entry name" value="Outer membrane efflux proteins (OEP)"/>
    <property type="match status" value="1"/>
</dbReference>
<reference evidence="10 11" key="1">
    <citation type="submission" date="2020-07" db="EMBL/GenBank/DDBJ databases">
        <title>Genomic Encyclopedia of Type Strains, Phase IV (KMG-V): Genome sequencing to study the core and pangenomes of soil and plant-associated prokaryotes.</title>
        <authorList>
            <person name="Whitman W."/>
        </authorList>
    </citation>
    <scope>NUCLEOTIDE SEQUENCE [LARGE SCALE GENOMIC DNA]</scope>
    <source>
        <strain evidence="10 11">X4EP2</strain>
    </source>
</reference>
<feature type="chain" id="PRO_5030729724" evidence="9">
    <location>
        <begin position="24"/>
        <end position="441"/>
    </location>
</feature>
<dbReference type="GO" id="GO:0009279">
    <property type="term" value="C:cell outer membrane"/>
    <property type="evidence" value="ECO:0007669"/>
    <property type="project" value="UniProtKB-SubCell"/>
</dbReference>
<sequence>MPFLLRLSIVVCALALACMSARAQISFTTAIDLSLRYSPRVQMAQADVNKARAALSEARDVYIPSVTAGSGLGYSYGFPLGQPSIYNVGAQSLVLNFSQHDYIRAARSGLESANYALMDARQAIAEDAAITYLALDHDLQREAALHEEGDDAARLVSIVQDRLDAGQDTGIELTTAKLTKAQIRLSVLRDEDETESDRAHLARLTGLPEEGLATVSSSIPAIASKTLLIPGAETASSPGVLAAYANARAKQEQAFGDSRYELRPQIAFGAQYERFATFNNYSAYYRNFQQNNAAIAVQISLPILDIGHRAKARESAAEAVHALREADLQRDQFLDGKLKLEHASAELGARAEVAELDQQLAQQQLEAMTIQLQEGTGNTSGRQMSPKDEQNARISERQKFLSVLDTTLQMRQAQINLLRQTGQLEPWLKSLISGLAASKRP</sequence>
<evidence type="ECO:0000256" key="3">
    <source>
        <dbReference type="ARBA" id="ARBA00022448"/>
    </source>
</evidence>
<evidence type="ECO:0000313" key="10">
    <source>
        <dbReference type="EMBL" id="NYF79875.1"/>
    </source>
</evidence>
<dbReference type="InterPro" id="IPR051906">
    <property type="entry name" value="TolC-like"/>
</dbReference>
<proteinExistence type="inferred from homology"/>
<dbReference type="PROSITE" id="PS51257">
    <property type="entry name" value="PROKAR_LIPOPROTEIN"/>
    <property type="match status" value="1"/>
</dbReference>
<evidence type="ECO:0000256" key="8">
    <source>
        <dbReference type="SAM" id="MobiDB-lite"/>
    </source>
</evidence>
<evidence type="ECO:0000256" key="5">
    <source>
        <dbReference type="ARBA" id="ARBA00022692"/>
    </source>
</evidence>
<name>A0A7Y9PHJ7_9BACT</name>
<gene>
    <name evidence="10" type="ORF">HDF17_002195</name>
</gene>
<keyword evidence="4" id="KW-1134">Transmembrane beta strand</keyword>
<comment type="caution">
    <text evidence="10">The sequence shown here is derived from an EMBL/GenBank/DDBJ whole genome shotgun (WGS) entry which is preliminary data.</text>
</comment>
<dbReference type="GO" id="GO:0015288">
    <property type="term" value="F:porin activity"/>
    <property type="evidence" value="ECO:0007669"/>
    <property type="project" value="TreeGrafter"/>
</dbReference>
<organism evidence="10 11">
    <name type="scientific">Granulicella arctica</name>
    <dbReference type="NCBI Taxonomy" id="940613"/>
    <lineage>
        <taxon>Bacteria</taxon>
        <taxon>Pseudomonadati</taxon>
        <taxon>Acidobacteriota</taxon>
        <taxon>Terriglobia</taxon>
        <taxon>Terriglobales</taxon>
        <taxon>Acidobacteriaceae</taxon>
        <taxon>Granulicella</taxon>
    </lineage>
</organism>
<evidence type="ECO:0000256" key="2">
    <source>
        <dbReference type="ARBA" id="ARBA00007613"/>
    </source>
</evidence>
<evidence type="ECO:0000256" key="6">
    <source>
        <dbReference type="ARBA" id="ARBA00023136"/>
    </source>
</evidence>
<dbReference type="Proteomes" id="UP000589520">
    <property type="component" value="Unassembled WGS sequence"/>
</dbReference>
<dbReference type="PANTHER" id="PTHR30026">
    <property type="entry name" value="OUTER MEMBRANE PROTEIN TOLC"/>
    <property type="match status" value="1"/>
</dbReference>
<dbReference type="GO" id="GO:1990281">
    <property type="term" value="C:efflux pump complex"/>
    <property type="evidence" value="ECO:0007669"/>
    <property type="project" value="TreeGrafter"/>
</dbReference>
<protein>
    <submittedName>
        <fullName evidence="10">Outer membrane protein TolC</fullName>
    </submittedName>
</protein>
<dbReference type="Pfam" id="PF02321">
    <property type="entry name" value="OEP"/>
    <property type="match status" value="1"/>
</dbReference>
<dbReference type="EMBL" id="JACCCW010000002">
    <property type="protein sequence ID" value="NYF79875.1"/>
    <property type="molecule type" value="Genomic_DNA"/>
</dbReference>